<evidence type="ECO:0000313" key="1">
    <source>
        <dbReference type="EMBL" id="KAG5272786.1"/>
    </source>
</evidence>
<dbReference type="EMBL" id="JADWDJ010000012">
    <property type="protein sequence ID" value="KAG5272786.1"/>
    <property type="molecule type" value="Genomic_DNA"/>
</dbReference>
<dbReference type="AlphaFoldDB" id="A0AAV6GJ14"/>
<dbReference type="Proteomes" id="UP000823561">
    <property type="component" value="Chromosome 12"/>
</dbReference>
<proteinExistence type="predicted"/>
<keyword evidence="2" id="KW-1185">Reference proteome</keyword>
<organism evidence="1 2">
    <name type="scientific">Alosa alosa</name>
    <name type="common">allis shad</name>
    <dbReference type="NCBI Taxonomy" id="278164"/>
    <lineage>
        <taxon>Eukaryota</taxon>
        <taxon>Metazoa</taxon>
        <taxon>Chordata</taxon>
        <taxon>Craniata</taxon>
        <taxon>Vertebrata</taxon>
        <taxon>Euteleostomi</taxon>
        <taxon>Actinopterygii</taxon>
        <taxon>Neopterygii</taxon>
        <taxon>Teleostei</taxon>
        <taxon>Clupei</taxon>
        <taxon>Clupeiformes</taxon>
        <taxon>Clupeoidei</taxon>
        <taxon>Clupeidae</taxon>
        <taxon>Alosa</taxon>
    </lineage>
</organism>
<evidence type="ECO:0000313" key="2">
    <source>
        <dbReference type="Proteomes" id="UP000823561"/>
    </source>
</evidence>
<protein>
    <submittedName>
        <fullName evidence="1">Uncharacterized protein</fullName>
    </submittedName>
</protein>
<sequence>MELWRAKIISTSVWNRLTFDAVINSEKRCSRCSAASSPAGPHTDGTSAGSAEPTSWLWSCEREERNCVSVGVCTIGPFKIYELGSTHISQLYCTLILNLNLDYPQTERTLTCCSFITEGAK</sequence>
<reference evidence="1" key="1">
    <citation type="submission" date="2020-10" db="EMBL/GenBank/DDBJ databases">
        <title>Chromosome-scale genome assembly of the Allis shad, Alosa alosa.</title>
        <authorList>
            <person name="Margot Z."/>
            <person name="Christophe K."/>
            <person name="Cabau C."/>
            <person name="Louis A."/>
            <person name="Berthelot C."/>
            <person name="Parey E."/>
            <person name="Roest Crollius H."/>
            <person name="Montfort J."/>
            <person name="Robinson-Rechavi M."/>
            <person name="Bucao C."/>
            <person name="Bouchez O."/>
            <person name="Gislard M."/>
            <person name="Lluch J."/>
            <person name="Milhes M."/>
            <person name="Lampietro C."/>
            <person name="Lopez Roques C."/>
            <person name="Donnadieu C."/>
            <person name="Braasch I."/>
            <person name="Desvignes T."/>
            <person name="Postlethwait J."/>
            <person name="Bobe J."/>
            <person name="Guiguen Y."/>
        </authorList>
    </citation>
    <scope>NUCLEOTIDE SEQUENCE</scope>
    <source>
        <strain evidence="1">M-15738</strain>
        <tissue evidence="1">Blood</tissue>
    </source>
</reference>
<comment type="caution">
    <text evidence="1">The sequence shown here is derived from an EMBL/GenBank/DDBJ whole genome shotgun (WGS) entry which is preliminary data.</text>
</comment>
<accession>A0AAV6GJ14</accession>
<name>A0AAV6GJ14_9TELE</name>
<gene>
    <name evidence="1" type="ORF">AALO_G00169280</name>
</gene>